<comment type="caution">
    <text evidence="4">The sequence shown here is derived from an EMBL/GenBank/DDBJ whole genome shotgun (WGS) entry which is preliminary data.</text>
</comment>
<keyword evidence="5" id="KW-1185">Reference proteome</keyword>
<evidence type="ECO:0000313" key="4">
    <source>
        <dbReference type="EMBL" id="OZY85884.1"/>
    </source>
</evidence>
<gene>
    <name evidence="4" type="ORF">CBP51_02270</name>
</gene>
<evidence type="ECO:0000256" key="1">
    <source>
        <dbReference type="SAM" id="Coils"/>
    </source>
</evidence>
<dbReference type="SUPFAM" id="SSF48452">
    <property type="entry name" value="TPR-like"/>
    <property type="match status" value="1"/>
</dbReference>
<evidence type="ECO:0000256" key="3">
    <source>
        <dbReference type="SAM" id="Phobius"/>
    </source>
</evidence>
<dbReference type="Gene3D" id="1.25.40.10">
    <property type="entry name" value="Tetratricopeptide repeat domain"/>
    <property type="match status" value="1"/>
</dbReference>
<protein>
    <recommendedName>
        <fullName evidence="6">B box-type domain-containing protein</fullName>
    </recommendedName>
</protein>
<accession>A0A266Q7M6</accession>
<feature type="region of interest" description="Disordered" evidence="2">
    <location>
        <begin position="467"/>
        <end position="486"/>
    </location>
</feature>
<reference evidence="5" key="1">
    <citation type="submission" date="2017-05" db="EMBL/GenBank/DDBJ databases">
        <authorList>
            <person name="Barney B.M."/>
        </authorList>
    </citation>
    <scope>NUCLEOTIDE SEQUENCE [LARGE SCALE GENOMIC DNA]</scope>
    <source>
        <strain evidence="5">PSBB022</strain>
    </source>
</reference>
<dbReference type="EMBL" id="NHNI01000001">
    <property type="protein sequence ID" value="OZY85884.1"/>
    <property type="molecule type" value="Genomic_DNA"/>
</dbReference>
<organism evidence="4 5">
    <name type="scientific">Cellvibrio mixtus</name>
    <dbReference type="NCBI Taxonomy" id="39650"/>
    <lineage>
        <taxon>Bacteria</taxon>
        <taxon>Pseudomonadati</taxon>
        <taxon>Pseudomonadota</taxon>
        <taxon>Gammaproteobacteria</taxon>
        <taxon>Cellvibrionales</taxon>
        <taxon>Cellvibrionaceae</taxon>
        <taxon>Cellvibrio</taxon>
    </lineage>
</organism>
<evidence type="ECO:0008006" key="6">
    <source>
        <dbReference type="Google" id="ProtNLM"/>
    </source>
</evidence>
<keyword evidence="1" id="KW-0175">Coiled coil</keyword>
<sequence>MHYCKYHPLDGATYFCEQCNVHQCDHCVDDAQLPARCFVCGHHLVSLGSGNQAEPFWRRLPEAFKYPLNASSMSLIVITSIASVMAMLMPFLWILALALYLFAAGALLKYSFTCLERTAMGEMKAPDVMDAYQGGISLLLQLVVITIILGLAVGVAAHFLGPAIGGLLGFIAVISFPAILIRFAQTENMLEAMNPFAALSLIGAIGLPYGLLMAFILIMMTSVGLLHEWIGQLFPAVSYVLQSMVSSYYTLVAFHLMGYMLFQYQDQLGYSARIDEDEELPKREAADRLAAQIQVLLKEGDYERVVTLYYQAFKQYPNDARFFDQFFELLYVCKKTALMADFGTSYLHFLNRKKRLDKLTPGFKQIRVIAPDFLPDSPALRLQLASLLKQQGDSALAVKLLNAMHKQYPDYAELPQAYYLLSDILGQMPAMQAQADKCRQMAQQLEKVAERKKLEAAMAQAEPAIPAAVKAPGRRPPPTVTKSGLQLELVPMEPVATNEKAE</sequence>
<feature type="transmembrane region" description="Helical" evidence="3">
    <location>
        <begin position="163"/>
        <end position="184"/>
    </location>
</feature>
<feature type="transmembrane region" description="Helical" evidence="3">
    <location>
        <begin position="131"/>
        <end position="157"/>
    </location>
</feature>
<keyword evidence="3" id="KW-0472">Membrane</keyword>
<name>A0A266Q7M6_9GAMM</name>
<feature type="coiled-coil region" evidence="1">
    <location>
        <begin position="431"/>
        <end position="462"/>
    </location>
</feature>
<keyword evidence="3" id="KW-1133">Transmembrane helix</keyword>
<feature type="transmembrane region" description="Helical" evidence="3">
    <location>
        <begin position="91"/>
        <end position="110"/>
    </location>
</feature>
<dbReference type="RefSeq" id="WP_094983687.1">
    <property type="nucleotide sequence ID" value="NZ_NHNI01000001.1"/>
</dbReference>
<feature type="transmembrane region" description="Helical" evidence="3">
    <location>
        <begin position="239"/>
        <end position="262"/>
    </location>
</feature>
<evidence type="ECO:0000313" key="5">
    <source>
        <dbReference type="Proteomes" id="UP000216101"/>
    </source>
</evidence>
<feature type="transmembrane region" description="Helical" evidence="3">
    <location>
        <begin position="66"/>
        <end position="85"/>
    </location>
</feature>
<feature type="transmembrane region" description="Helical" evidence="3">
    <location>
        <begin position="196"/>
        <end position="219"/>
    </location>
</feature>
<proteinExistence type="predicted"/>
<dbReference type="AlphaFoldDB" id="A0A266Q7M6"/>
<keyword evidence="3" id="KW-0812">Transmembrane</keyword>
<evidence type="ECO:0000256" key="2">
    <source>
        <dbReference type="SAM" id="MobiDB-lite"/>
    </source>
</evidence>
<dbReference type="InterPro" id="IPR011990">
    <property type="entry name" value="TPR-like_helical_dom_sf"/>
</dbReference>
<dbReference type="Proteomes" id="UP000216101">
    <property type="component" value="Unassembled WGS sequence"/>
</dbReference>